<dbReference type="GO" id="GO:0009055">
    <property type="term" value="F:electron transfer activity"/>
    <property type="evidence" value="ECO:0007669"/>
    <property type="project" value="InterPro"/>
</dbReference>
<feature type="transmembrane region" description="Helical" evidence="6">
    <location>
        <begin position="37"/>
        <end position="57"/>
    </location>
</feature>
<gene>
    <name evidence="8" type="ORF">AAIA72_12455</name>
</gene>
<dbReference type="PANTHER" id="PTHR30485:SF2">
    <property type="entry name" value="BLL0597 PROTEIN"/>
    <property type="match status" value="1"/>
</dbReference>
<dbReference type="GO" id="GO:0022904">
    <property type="term" value="P:respiratory electron transport chain"/>
    <property type="evidence" value="ECO:0007669"/>
    <property type="project" value="InterPro"/>
</dbReference>
<dbReference type="Pfam" id="PF01292">
    <property type="entry name" value="Ni_hydr_CYTB"/>
    <property type="match status" value="1"/>
</dbReference>
<evidence type="ECO:0000256" key="6">
    <source>
        <dbReference type="SAM" id="Phobius"/>
    </source>
</evidence>
<dbReference type="Gene3D" id="1.20.950.20">
    <property type="entry name" value="Transmembrane di-heme cytochromes, Chain C"/>
    <property type="match status" value="1"/>
</dbReference>
<dbReference type="InterPro" id="IPR051542">
    <property type="entry name" value="Hydrogenase_cytochrome"/>
</dbReference>
<dbReference type="EMBL" id="CP154858">
    <property type="protein sequence ID" value="XDT71615.1"/>
    <property type="molecule type" value="Genomic_DNA"/>
</dbReference>
<dbReference type="AlphaFoldDB" id="A0AB39UUW6"/>
<organism evidence="8">
    <name type="scientific">Thermohahella caldifontis</name>
    <dbReference type="NCBI Taxonomy" id="3142973"/>
    <lineage>
        <taxon>Bacteria</taxon>
        <taxon>Pseudomonadati</taxon>
        <taxon>Pseudomonadota</taxon>
        <taxon>Gammaproteobacteria</taxon>
        <taxon>Oceanospirillales</taxon>
        <taxon>Hahellaceae</taxon>
        <taxon>Thermohahella</taxon>
    </lineage>
</organism>
<evidence type="ECO:0000256" key="4">
    <source>
        <dbReference type="ARBA" id="ARBA00022989"/>
    </source>
</evidence>
<evidence type="ECO:0000259" key="7">
    <source>
        <dbReference type="Pfam" id="PF01292"/>
    </source>
</evidence>
<dbReference type="InterPro" id="IPR011577">
    <property type="entry name" value="Cyt_b561_bac/Ni-Hgenase"/>
</dbReference>
<accession>A0AB39UUW6</accession>
<evidence type="ECO:0000256" key="1">
    <source>
        <dbReference type="ARBA" id="ARBA00004651"/>
    </source>
</evidence>
<comment type="subcellular location">
    <subcellularLocation>
        <location evidence="1">Cell membrane</location>
        <topology evidence="1">Multi-pass membrane protein</topology>
    </subcellularLocation>
</comment>
<dbReference type="GO" id="GO:0005886">
    <property type="term" value="C:plasma membrane"/>
    <property type="evidence" value="ECO:0007669"/>
    <property type="project" value="UniProtKB-SubCell"/>
</dbReference>
<reference evidence="8" key="1">
    <citation type="submission" date="2024-05" db="EMBL/GenBank/DDBJ databases">
        <title>Genome sequencing of novel strain.</title>
        <authorList>
            <person name="Ganbat D."/>
            <person name="Ganbat S."/>
            <person name="Lee S.-J."/>
        </authorList>
    </citation>
    <scope>NUCLEOTIDE SEQUENCE</scope>
    <source>
        <strain evidence="8">SMD15-11</strain>
    </source>
</reference>
<evidence type="ECO:0000313" key="8">
    <source>
        <dbReference type="EMBL" id="XDT71615.1"/>
    </source>
</evidence>
<feature type="transmembrane region" description="Helical" evidence="6">
    <location>
        <begin position="99"/>
        <end position="118"/>
    </location>
</feature>
<feature type="transmembrane region" description="Helical" evidence="6">
    <location>
        <begin position="12"/>
        <end position="31"/>
    </location>
</feature>
<keyword evidence="5 6" id="KW-0472">Membrane</keyword>
<dbReference type="InterPro" id="IPR016174">
    <property type="entry name" value="Di-haem_cyt_TM"/>
</dbReference>
<dbReference type="RefSeq" id="WP_369600642.1">
    <property type="nucleotide sequence ID" value="NZ_CP154858.1"/>
</dbReference>
<dbReference type="SUPFAM" id="SSF81342">
    <property type="entry name" value="Transmembrane di-heme cytochromes"/>
    <property type="match status" value="1"/>
</dbReference>
<name>A0AB39UUW6_9GAMM</name>
<sequence length="225" mass="25028">MRVKVWDLPTRVFHWLFAGTVLAQFATAWLGGDAMFWHVRLGYAALALVIFRLYWGFFGSETARFRHFLRPPPEVIAYAKALIRRQPPEVPGHNPMGGWAVLAMLLAVGAQALLGMFSNDDIMIEGPLYGLVDKSTSDALTGWHKTGAVVIMILVGLHLAAIATHEWLFRERLVPAMVHGAKPLQQPVTVKLVPVWRAIPGVMLAVAVVWALVRWGMAHAPTYVY</sequence>
<feature type="transmembrane region" description="Helical" evidence="6">
    <location>
        <begin position="148"/>
        <end position="169"/>
    </location>
</feature>
<keyword evidence="3 6" id="KW-0812">Transmembrane</keyword>
<evidence type="ECO:0000256" key="3">
    <source>
        <dbReference type="ARBA" id="ARBA00022692"/>
    </source>
</evidence>
<evidence type="ECO:0000256" key="5">
    <source>
        <dbReference type="ARBA" id="ARBA00023136"/>
    </source>
</evidence>
<keyword evidence="2" id="KW-1003">Cell membrane</keyword>
<keyword evidence="4 6" id="KW-1133">Transmembrane helix</keyword>
<proteinExistence type="predicted"/>
<dbReference type="PANTHER" id="PTHR30485">
    <property type="entry name" value="NI/FE-HYDROGENASE 1 B-TYPE CYTOCHROME SUBUNIT"/>
    <property type="match status" value="1"/>
</dbReference>
<dbReference type="KEGG" id="tcd:AAIA72_12455"/>
<dbReference type="GO" id="GO:0020037">
    <property type="term" value="F:heme binding"/>
    <property type="evidence" value="ECO:0007669"/>
    <property type="project" value="TreeGrafter"/>
</dbReference>
<feature type="domain" description="Cytochrome b561 bacterial/Ni-hydrogenase" evidence="7">
    <location>
        <begin position="5"/>
        <end position="180"/>
    </location>
</feature>
<protein>
    <submittedName>
        <fullName evidence="8">Cytochrome b/b6 domain-containing protein</fullName>
    </submittedName>
</protein>
<evidence type="ECO:0000256" key="2">
    <source>
        <dbReference type="ARBA" id="ARBA00022475"/>
    </source>
</evidence>
<feature type="transmembrane region" description="Helical" evidence="6">
    <location>
        <begin position="190"/>
        <end position="213"/>
    </location>
</feature>